<keyword evidence="7" id="KW-1185">Reference proteome</keyword>
<dbReference type="Proteomes" id="UP000275078">
    <property type="component" value="Unassembled WGS sequence"/>
</dbReference>
<evidence type="ECO:0000256" key="1">
    <source>
        <dbReference type="ARBA" id="ARBA00004123"/>
    </source>
</evidence>
<dbReference type="InterPro" id="IPR036864">
    <property type="entry name" value="Zn2-C6_fun-type_DNA-bd_sf"/>
</dbReference>
<dbReference type="Gene3D" id="4.10.240.10">
    <property type="entry name" value="Zn(2)-C6 fungal-type DNA-binding domain"/>
    <property type="match status" value="1"/>
</dbReference>
<evidence type="ECO:0000313" key="6">
    <source>
        <dbReference type="EMBL" id="RPA81747.1"/>
    </source>
</evidence>
<dbReference type="GO" id="GO:0008270">
    <property type="term" value="F:zinc ion binding"/>
    <property type="evidence" value="ECO:0007669"/>
    <property type="project" value="InterPro"/>
</dbReference>
<dbReference type="SMART" id="SM00906">
    <property type="entry name" value="Fungal_trans"/>
    <property type="match status" value="1"/>
</dbReference>
<gene>
    <name evidence="6" type="ORF">BJ508DRAFT_306352</name>
</gene>
<dbReference type="PROSITE" id="PS00463">
    <property type="entry name" value="ZN2_CY6_FUNGAL_1"/>
    <property type="match status" value="1"/>
</dbReference>
<dbReference type="InterPro" id="IPR050613">
    <property type="entry name" value="Sec_Metabolite_Reg"/>
</dbReference>
<name>A0A3N4I8E7_ASCIM</name>
<feature type="region of interest" description="Disordered" evidence="4">
    <location>
        <begin position="276"/>
        <end position="300"/>
    </location>
</feature>
<evidence type="ECO:0000256" key="3">
    <source>
        <dbReference type="ARBA" id="ARBA00023242"/>
    </source>
</evidence>
<feature type="region of interest" description="Disordered" evidence="4">
    <location>
        <begin position="120"/>
        <end position="139"/>
    </location>
</feature>
<feature type="domain" description="Zn(2)-C6 fungal-type" evidence="5">
    <location>
        <begin position="44"/>
        <end position="74"/>
    </location>
</feature>
<dbReference type="GO" id="GO:0003677">
    <property type="term" value="F:DNA binding"/>
    <property type="evidence" value="ECO:0007669"/>
    <property type="project" value="InterPro"/>
</dbReference>
<dbReference type="SMART" id="SM00066">
    <property type="entry name" value="GAL4"/>
    <property type="match status" value="1"/>
</dbReference>
<dbReference type="CDD" id="cd00067">
    <property type="entry name" value="GAL4"/>
    <property type="match status" value="1"/>
</dbReference>
<dbReference type="AlphaFoldDB" id="A0A3N4I8E7"/>
<comment type="subcellular location">
    <subcellularLocation>
        <location evidence="1">Nucleus</location>
    </subcellularLocation>
</comment>
<dbReference type="GO" id="GO:0005634">
    <property type="term" value="C:nucleus"/>
    <property type="evidence" value="ECO:0007669"/>
    <property type="project" value="UniProtKB-SubCell"/>
</dbReference>
<dbReference type="CDD" id="cd12148">
    <property type="entry name" value="fungal_TF_MHR"/>
    <property type="match status" value="1"/>
</dbReference>
<dbReference type="InterPro" id="IPR001138">
    <property type="entry name" value="Zn2Cys6_DnaBD"/>
</dbReference>
<sequence>MRPNPDGGIRKPSRSGNSTSSNPTQPASAVSNSANGPKARVITSCLTCRRRKVKCDHKRPICGACTRGNRTCRYDAQLSTVSIPVEDAFELRERIEKLEELLIKAAVAAGTGKTISVAGDIQQLGPRKEEEDDDDDGVPTERIGRLLLRDEKAVFVGPVHWTMLTDQVKELRSILEDNKCQRANGLQPMDEEDCQEYGLANGSAEDEDEEDDTATYIFGSAAGNMQRYQPSVEQCHKLFELFMKNVEPMVRICHKPTLKENFNLYLELVYGDSSSPADSTNSAGDSGFYNSNKSKSGSSTPASVHLCVQNPAKLLNDLEPLVMAMFFGAAVSIKSEESQEYFGVDSKVLQRRYKRATERALANAKFMVNPDLKVLQGFVMYLTLLFKEDDDSTTWPLTGLAIRIAQALGLHREPTLFTGQIDVVQVEVRRRLWSHICYLDFRAAEGNGQEVMILEDSFDTKLPTNIEDDELIKGQKPEDNPRVMKASQESDKVTGMTMGLVRYNGIRVLRKLLNGTAKIRRKPRTEELCLEEEKLALDLQSELREASTRNARLHLSFCTESTPLQRLIALLGRIMEWKFWISFYNRFSKSYREKVMNMDMRRAIFATSTMLLQCTSFAYPGDAGDFGWHVDSHTQFHAIAHVLGELCSAKFQTVEDNCLRARGWMAIEVCRKLNADKRSRAWSLVRRMISAAEKYRDTHLLNCCPGTDALVSQSLDAVEEHIERQMRAEAEVQLAQQRQDERDMGMYQPAANHLSATDIEKLKQPTVASQPIDPLADGPVVPILDASLVSTLGDDLSQTTAWAGPAPQTLLESDGNPTYPFGHIDTQISTAPIQQIQAQPLFDLNNFSAQDSFDLHHPAVSHLPTAAPQHQNDHNIFPTFDPPVADEFIVYHPPDAPTSHEDAFNHSNSNMDWNANNAAQPEIAFDDFDLNMPDFDMANWDPDSGSYMMMFFDGNMGGFNGGM</sequence>
<dbReference type="Pfam" id="PF00172">
    <property type="entry name" value="Zn_clus"/>
    <property type="match status" value="1"/>
</dbReference>
<feature type="compositionally biased region" description="Polar residues" evidence="4">
    <location>
        <begin position="14"/>
        <end position="35"/>
    </location>
</feature>
<dbReference type="Pfam" id="PF04082">
    <property type="entry name" value="Fungal_trans"/>
    <property type="match status" value="1"/>
</dbReference>
<dbReference type="PANTHER" id="PTHR31001">
    <property type="entry name" value="UNCHARACTERIZED TRANSCRIPTIONAL REGULATORY PROTEIN"/>
    <property type="match status" value="1"/>
</dbReference>
<dbReference type="PANTHER" id="PTHR31001:SF77">
    <property type="entry name" value="TRANSCRIPTION FACTOR, PUTATIVE (AFU_ORTHOLOGUE AFUA_3G12940)-RELATED"/>
    <property type="match status" value="1"/>
</dbReference>
<evidence type="ECO:0000256" key="4">
    <source>
        <dbReference type="SAM" id="MobiDB-lite"/>
    </source>
</evidence>
<evidence type="ECO:0000313" key="7">
    <source>
        <dbReference type="Proteomes" id="UP000275078"/>
    </source>
</evidence>
<dbReference type="GO" id="GO:0000981">
    <property type="term" value="F:DNA-binding transcription factor activity, RNA polymerase II-specific"/>
    <property type="evidence" value="ECO:0007669"/>
    <property type="project" value="InterPro"/>
</dbReference>
<feature type="region of interest" description="Disordered" evidence="4">
    <location>
        <begin position="1"/>
        <end position="35"/>
    </location>
</feature>
<reference evidence="6 7" key="1">
    <citation type="journal article" date="2018" name="Nat. Ecol. Evol.">
        <title>Pezizomycetes genomes reveal the molecular basis of ectomycorrhizal truffle lifestyle.</title>
        <authorList>
            <person name="Murat C."/>
            <person name="Payen T."/>
            <person name="Noel B."/>
            <person name="Kuo A."/>
            <person name="Morin E."/>
            <person name="Chen J."/>
            <person name="Kohler A."/>
            <person name="Krizsan K."/>
            <person name="Balestrini R."/>
            <person name="Da Silva C."/>
            <person name="Montanini B."/>
            <person name="Hainaut M."/>
            <person name="Levati E."/>
            <person name="Barry K.W."/>
            <person name="Belfiori B."/>
            <person name="Cichocki N."/>
            <person name="Clum A."/>
            <person name="Dockter R.B."/>
            <person name="Fauchery L."/>
            <person name="Guy J."/>
            <person name="Iotti M."/>
            <person name="Le Tacon F."/>
            <person name="Lindquist E.A."/>
            <person name="Lipzen A."/>
            <person name="Malagnac F."/>
            <person name="Mello A."/>
            <person name="Molinier V."/>
            <person name="Miyauchi S."/>
            <person name="Poulain J."/>
            <person name="Riccioni C."/>
            <person name="Rubini A."/>
            <person name="Sitrit Y."/>
            <person name="Splivallo R."/>
            <person name="Traeger S."/>
            <person name="Wang M."/>
            <person name="Zifcakova L."/>
            <person name="Wipf D."/>
            <person name="Zambonelli A."/>
            <person name="Paolocci F."/>
            <person name="Nowrousian M."/>
            <person name="Ottonello S."/>
            <person name="Baldrian P."/>
            <person name="Spatafora J.W."/>
            <person name="Henrissat B."/>
            <person name="Nagy L.G."/>
            <person name="Aury J.M."/>
            <person name="Wincker P."/>
            <person name="Grigoriev I.V."/>
            <person name="Bonfante P."/>
            <person name="Martin F.M."/>
        </authorList>
    </citation>
    <scope>NUCLEOTIDE SEQUENCE [LARGE SCALE GENOMIC DNA]</scope>
    <source>
        <strain evidence="6 7">RN42</strain>
    </source>
</reference>
<dbReference type="GO" id="GO:0006351">
    <property type="term" value="P:DNA-templated transcription"/>
    <property type="evidence" value="ECO:0007669"/>
    <property type="project" value="InterPro"/>
</dbReference>
<organism evidence="6 7">
    <name type="scientific">Ascobolus immersus RN42</name>
    <dbReference type="NCBI Taxonomy" id="1160509"/>
    <lineage>
        <taxon>Eukaryota</taxon>
        <taxon>Fungi</taxon>
        <taxon>Dikarya</taxon>
        <taxon>Ascomycota</taxon>
        <taxon>Pezizomycotina</taxon>
        <taxon>Pezizomycetes</taxon>
        <taxon>Pezizales</taxon>
        <taxon>Ascobolaceae</taxon>
        <taxon>Ascobolus</taxon>
    </lineage>
</organism>
<dbReference type="SUPFAM" id="SSF57701">
    <property type="entry name" value="Zn2/Cys6 DNA-binding domain"/>
    <property type="match status" value="1"/>
</dbReference>
<dbReference type="EMBL" id="ML119677">
    <property type="protein sequence ID" value="RPA81747.1"/>
    <property type="molecule type" value="Genomic_DNA"/>
</dbReference>
<keyword evidence="2" id="KW-0479">Metal-binding</keyword>
<evidence type="ECO:0000256" key="2">
    <source>
        <dbReference type="ARBA" id="ARBA00022723"/>
    </source>
</evidence>
<dbReference type="InterPro" id="IPR007219">
    <property type="entry name" value="XnlR_reg_dom"/>
</dbReference>
<dbReference type="PROSITE" id="PS50048">
    <property type="entry name" value="ZN2_CY6_FUNGAL_2"/>
    <property type="match status" value="1"/>
</dbReference>
<accession>A0A3N4I8E7</accession>
<evidence type="ECO:0000259" key="5">
    <source>
        <dbReference type="PROSITE" id="PS50048"/>
    </source>
</evidence>
<dbReference type="OrthoDB" id="424974at2759"/>
<protein>
    <recommendedName>
        <fullName evidence="5">Zn(2)-C6 fungal-type domain-containing protein</fullName>
    </recommendedName>
</protein>
<keyword evidence="3" id="KW-0539">Nucleus</keyword>
<dbReference type="STRING" id="1160509.A0A3N4I8E7"/>
<proteinExistence type="predicted"/>